<dbReference type="Gene3D" id="3.90.180.10">
    <property type="entry name" value="Medium-chain alcohol dehydrogenases, catalytic domain"/>
    <property type="match status" value="1"/>
</dbReference>
<accession>A0AAV9N0M0</accession>
<evidence type="ECO:0000259" key="3">
    <source>
        <dbReference type="SMART" id="SM00829"/>
    </source>
</evidence>
<dbReference type="InterPro" id="IPR011032">
    <property type="entry name" value="GroES-like_sf"/>
</dbReference>
<protein>
    <recommendedName>
        <fullName evidence="3">Enoyl reductase (ER) domain-containing protein</fullName>
    </recommendedName>
</protein>
<evidence type="ECO:0000256" key="1">
    <source>
        <dbReference type="ARBA" id="ARBA00008072"/>
    </source>
</evidence>
<dbReference type="SMART" id="SM00829">
    <property type="entry name" value="PKS_ER"/>
    <property type="match status" value="1"/>
</dbReference>
<dbReference type="GO" id="GO:0016651">
    <property type="term" value="F:oxidoreductase activity, acting on NAD(P)H"/>
    <property type="evidence" value="ECO:0007669"/>
    <property type="project" value="InterPro"/>
</dbReference>
<dbReference type="PANTHER" id="PTHR45348:SF2">
    <property type="entry name" value="ZINC-TYPE ALCOHOL DEHYDROGENASE-LIKE PROTEIN C2E1P3.01"/>
    <property type="match status" value="1"/>
</dbReference>
<organism evidence="4 5">
    <name type="scientific">Exophiala bonariae</name>
    <dbReference type="NCBI Taxonomy" id="1690606"/>
    <lineage>
        <taxon>Eukaryota</taxon>
        <taxon>Fungi</taxon>
        <taxon>Dikarya</taxon>
        <taxon>Ascomycota</taxon>
        <taxon>Pezizomycotina</taxon>
        <taxon>Eurotiomycetes</taxon>
        <taxon>Chaetothyriomycetidae</taxon>
        <taxon>Chaetothyriales</taxon>
        <taxon>Herpotrichiellaceae</taxon>
        <taxon>Exophiala</taxon>
    </lineage>
</organism>
<dbReference type="InterPro" id="IPR013154">
    <property type="entry name" value="ADH-like_N"/>
</dbReference>
<dbReference type="GeneID" id="89974693"/>
<dbReference type="SUPFAM" id="SSF51735">
    <property type="entry name" value="NAD(P)-binding Rossmann-fold domains"/>
    <property type="match status" value="1"/>
</dbReference>
<dbReference type="Pfam" id="PF00107">
    <property type="entry name" value="ADH_zinc_N"/>
    <property type="match status" value="1"/>
</dbReference>
<evidence type="ECO:0000313" key="4">
    <source>
        <dbReference type="EMBL" id="KAK5047425.1"/>
    </source>
</evidence>
<dbReference type="InterPro" id="IPR020843">
    <property type="entry name" value="ER"/>
</dbReference>
<sequence>MSAHESMRADTMKAIVIRGTEARLESNRPFPRLKDDCVLIKTEAVALNPTDWKHVALGLGADGCLLGCDFSGVVRVVGPAVTKPWKAGDRVCGVAHGGNRFELEDGAFAEYIMVKGDIQLRIPDNMTFTQAATLGLGVATVGQGLYQYALKLPLPVESPKQTHEVTNILIYGGSTATGALGIQFARLSGCKVYTTCSPTNFEYVKTLGAAEAFDYNDDKSISRLQEFTKGSGLRLAWDTIGTPFSSEFCMQAMSKGPGCKYGCVSFPPVPISRNDVLPTGTLMYSAFGEPFVKKGIEFPAKPEDYEFTKQFMVITEELLAAGKLRPHIELVGKGGLGGVLDGLQRMKNGKVSGNKLVYVVADTE</sequence>
<reference evidence="4 5" key="1">
    <citation type="submission" date="2023-08" db="EMBL/GenBank/DDBJ databases">
        <title>Black Yeasts Isolated from many extreme environments.</title>
        <authorList>
            <person name="Coleine C."/>
            <person name="Stajich J.E."/>
            <person name="Selbmann L."/>
        </authorList>
    </citation>
    <scope>NUCLEOTIDE SEQUENCE [LARGE SCALE GENOMIC DNA]</scope>
    <source>
        <strain evidence="4 5">CCFEE 5792</strain>
    </source>
</reference>
<dbReference type="InterPro" id="IPR013149">
    <property type="entry name" value="ADH-like_C"/>
</dbReference>
<comment type="similarity">
    <text evidence="1">Belongs to the zinc-containing alcohol dehydrogenase family.</text>
</comment>
<dbReference type="InterPro" id="IPR036291">
    <property type="entry name" value="NAD(P)-bd_dom_sf"/>
</dbReference>
<evidence type="ECO:0000256" key="2">
    <source>
        <dbReference type="ARBA" id="ARBA00023002"/>
    </source>
</evidence>
<evidence type="ECO:0000313" key="5">
    <source>
        <dbReference type="Proteomes" id="UP001358417"/>
    </source>
</evidence>
<dbReference type="Pfam" id="PF08240">
    <property type="entry name" value="ADH_N"/>
    <property type="match status" value="1"/>
</dbReference>
<dbReference type="AlphaFoldDB" id="A0AAV9N0M0"/>
<name>A0AAV9N0M0_9EURO</name>
<dbReference type="RefSeq" id="XP_064702969.1">
    <property type="nucleotide sequence ID" value="XM_064850082.1"/>
</dbReference>
<dbReference type="PANTHER" id="PTHR45348">
    <property type="entry name" value="HYPOTHETICAL OXIDOREDUCTASE (EUROFUNG)"/>
    <property type="match status" value="1"/>
</dbReference>
<dbReference type="InterPro" id="IPR047122">
    <property type="entry name" value="Trans-enoyl_RdTase-like"/>
</dbReference>
<keyword evidence="5" id="KW-1185">Reference proteome</keyword>
<dbReference type="Gene3D" id="3.40.50.720">
    <property type="entry name" value="NAD(P)-binding Rossmann-like Domain"/>
    <property type="match status" value="1"/>
</dbReference>
<feature type="domain" description="Enoyl reductase (ER)" evidence="3">
    <location>
        <begin position="19"/>
        <end position="357"/>
    </location>
</feature>
<dbReference type="EMBL" id="JAVRRD010000025">
    <property type="protein sequence ID" value="KAK5047425.1"/>
    <property type="molecule type" value="Genomic_DNA"/>
</dbReference>
<comment type="caution">
    <text evidence="4">The sequence shown here is derived from an EMBL/GenBank/DDBJ whole genome shotgun (WGS) entry which is preliminary data.</text>
</comment>
<dbReference type="CDD" id="cd08249">
    <property type="entry name" value="enoyl_reductase_like"/>
    <property type="match status" value="1"/>
</dbReference>
<gene>
    <name evidence="4" type="ORF">LTR84_006521</name>
</gene>
<dbReference type="Proteomes" id="UP001358417">
    <property type="component" value="Unassembled WGS sequence"/>
</dbReference>
<dbReference type="SUPFAM" id="SSF50129">
    <property type="entry name" value="GroES-like"/>
    <property type="match status" value="1"/>
</dbReference>
<proteinExistence type="inferred from homology"/>
<keyword evidence="2" id="KW-0560">Oxidoreductase</keyword>